<dbReference type="AlphaFoldDB" id="A0A8H7IJ71"/>
<dbReference type="EMBL" id="JACYCF010000001">
    <property type="protein sequence ID" value="KAF8760829.1"/>
    <property type="molecule type" value="Genomic_DNA"/>
</dbReference>
<dbReference type="Proteomes" id="UP000614334">
    <property type="component" value="Unassembled WGS sequence"/>
</dbReference>
<name>A0A8H7IJ71_9AGAM</name>
<dbReference type="PANTHER" id="PTHR47098">
    <property type="entry name" value="PROTEIN MAK32"/>
    <property type="match status" value="1"/>
</dbReference>
<dbReference type="GO" id="GO:0016301">
    <property type="term" value="F:kinase activity"/>
    <property type="evidence" value="ECO:0007669"/>
    <property type="project" value="UniProtKB-KW"/>
</dbReference>
<accession>A0A8H7IJ71</accession>
<keyword evidence="3" id="KW-0808">Transferase</keyword>
<dbReference type="SUPFAM" id="SSF53613">
    <property type="entry name" value="Ribokinase-like"/>
    <property type="match status" value="1"/>
</dbReference>
<dbReference type="InterPro" id="IPR029056">
    <property type="entry name" value="Ribokinase-like"/>
</dbReference>
<evidence type="ECO:0000256" key="1">
    <source>
        <dbReference type="SAM" id="MobiDB-lite"/>
    </source>
</evidence>
<organism evidence="3 4">
    <name type="scientific">Rhizoctonia solani</name>
    <dbReference type="NCBI Taxonomy" id="456999"/>
    <lineage>
        <taxon>Eukaryota</taxon>
        <taxon>Fungi</taxon>
        <taxon>Dikarya</taxon>
        <taxon>Basidiomycota</taxon>
        <taxon>Agaricomycotina</taxon>
        <taxon>Agaricomycetes</taxon>
        <taxon>Cantharellales</taxon>
        <taxon>Ceratobasidiaceae</taxon>
        <taxon>Rhizoctonia</taxon>
    </lineage>
</organism>
<dbReference type="PANTHER" id="PTHR47098:SF2">
    <property type="entry name" value="PROTEIN MAK32"/>
    <property type="match status" value="1"/>
</dbReference>
<dbReference type="InterPro" id="IPR011611">
    <property type="entry name" value="PfkB_dom"/>
</dbReference>
<evidence type="ECO:0000313" key="3">
    <source>
        <dbReference type="EMBL" id="KAF8760829.1"/>
    </source>
</evidence>
<keyword evidence="3" id="KW-0418">Kinase</keyword>
<reference evidence="3" key="1">
    <citation type="submission" date="2020-09" db="EMBL/GenBank/DDBJ databases">
        <title>Comparative genome analyses of four rice-infecting Rhizoctonia solani isolates reveal extensive enrichment of homogalacturonan modification genes.</title>
        <authorList>
            <person name="Lee D.-Y."/>
            <person name="Jeon J."/>
            <person name="Kim K.-T."/>
            <person name="Cheong K."/>
            <person name="Song H."/>
            <person name="Choi G."/>
            <person name="Ko J."/>
            <person name="Opiyo S.O."/>
            <person name="Zuo S."/>
            <person name="Madhav S."/>
            <person name="Lee Y.-H."/>
            <person name="Wang G.-L."/>
        </authorList>
    </citation>
    <scope>NUCLEOTIDE SEQUENCE</scope>
    <source>
        <strain evidence="3">AG1-IA B2</strain>
    </source>
</reference>
<comment type="caution">
    <text evidence="3">The sequence shown here is derived from an EMBL/GenBank/DDBJ whole genome shotgun (WGS) entry which is preliminary data.</text>
</comment>
<feature type="region of interest" description="Disordered" evidence="1">
    <location>
        <begin position="335"/>
        <end position="378"/>
    </location>
</feature>
<feature type="domain" description="Carbohydrate kinase PfkB" evidence="2">
    <location>
        <begin position="169"/>
        <end position="308"/>
    </location>
</feature>
<evidence type="ECO:0000313" key="4">
    <source>
        <dbReference type="Proteomes" id="UP000614334"/>
    </source>
</evidence>
<protein>
    <submittedName>
        <fullName evidence="3">PfkB family carbohydrate kinase</fullName>
    </submittedName>
</protein>
<dbReference type="Gene3D" id="3.40.1190.20">
    <property type="match status" value="1"/>
</dbReference>
<proteinExistence type="predicted"/>
<dbReference type="Pfam" id="PF00294">
    <property type="entry name" value="PfkB"/>
    <property type="match status" value="1"/>
</dbReference>
<gene>
    <name evidence="3" type="ORF">RHS01_00518</name>
</gene>
<sequence>MPKHLVSLGLFILDEFDFLDATGKPTGKIIPVQIGGGTYTAIGARIWLPASKIGQIVDRGFDFPPTVQQELNHYGLDMWHFRDQPNNKTTRAVNRYTGDTREFIYLTPRIRLTPKDLIGTPLESPSQIHFVCSPARASQIMRDVDQYGIEGWKPFTIYEPIPASCIPEELPSLRKILHRIDILSPNAEEALGFLSINKSGINDPGVIELAAARFLSFGISRDASGYVVIRCGAMGAYGATLEAGTVKGWWTPAYWTPEDKDAVVDVTGAGNAFLGGLSAGLYLTNGDVREAMLYATISAGYTIQQVGLPVSNTELQREKNSGTEIVRKRDLHSSSIGLRSNSPLPLPPGRFAAGKEPSQADRDRKMNKPVWESGPELY</sequence>
<evidence type="ECO:0000259" key="2">
    <source>
        <dbReference type="Pfam" id="PF00294"/>
    </source>
</evidence>